<dbReference type="EMBL" id="FR872642">
    <property type="protein sequence ID" value="CCB90911.1"/>
    <property type="molecule type" value="Genomic_DNA"/>
</dbReference>
<evidence type="ECO:0000313" key="2">
    <source>
        <dbReference type="EMBL" id="CCB90911.1"/>
    </source>
</evidence>
<dbReference type="AlphaFoldDB" id="F8LBP7"/>
<reference evidence="2" key="1">
    <citation type="submission" date="2011-05" db="EMBL/GenBank/DDBJ databases">
        <title>Unity in variety -- the pan-genome of the Chlamydiae.</title>
        <authorList>
            <person name="Collingro A."/>
            <person name="Tischler P."/>
            <person name="Weinmaier T."/>
            <person name="Penz T."/>
            <person name="Heinz E."/>
            <person name="Brunham R.C."/>
            <person name="Read T.D."/>
            <person name="Bavoil P.M."/>
            <person name="Sachse K."/>
            <person name="Kahane S."/>
            <person name="Friedman M.G."/>
            <person name="Rattei T."/>
            <person name="Myers G.S.A."/>
            <person name="Horn M."/>
        </authorList>
    </citation>
    <scope>NUCLEOTIDE SEQUENCE</scope>
    <source>
        <strain evidence="2">2032/99</strain>
    </source>
</reference>
<keyword evidence="1" id="KW-0472">Membrane</keyword>
<organism evidence="2">
    <name type="scientific">Waddlia chondrophila 2032/99</name>
    <dbReference type="NCBI Taxonomy" id="765953"/>
    <lineage>
        <taxon>Bacteria</taxon>
        <taxon>Pseudomonadati</taxon>
        <taxon>Chlamydiota</taxon>
        <taxon>Chlamydiia</taxon>
        <taxon>Parachlamydiales</taxon>
        <taxon>Waddliaceae</taxon>
        <taxon>Waddlia</taxon>
    </lineage>
</organism>
<protein>
    <recommendedName>
        <fullName evidence="3">Lipoprotein</fullName>
    </recommendedName>
</protein>
<dbReference type="PROSITE" id="PS51257">
    <property type="entry name" value="PROKAR_LIPOPROTEIN"/>
    <property type="match status" value="1"/>
</dbReference>
<gene>
    <name evidence="2" type="ORF">WCH_AU05480</name>
</gene>
<accession>F8LBP7</accession>
<evidence type="ECO:0008006" key="3">
    <source>
        <dbReference type="Google" id="ProtNLM"/>
    </source>
</evidence>
<sequence>MKDKINQTLKDPLLSLNTFLLMFAIFGALASCSTRMLTVHSDYVTRESLASFYVDTPDPLLNCPPFGQRLVISWSVPKQLMELDDPHLRLQLRFRNREQIDRKIPLRRAKGTTVFRILNDEYCKTGGFLTYRVQLIAGGCVYEESRHQLWEELIAIDRNDDESGTINFVD</sequence>
<feature type="transmembrane region" description="Helical" evidence="1">
    <location>
        <begin position="12"/>
        <end position="30"/>
    </location>
</feature>
<proteinExistence type="predicted"/>
<name>F8LBP7_9BACT</name>
<keyword evidence="1" id="KW-0812">Transmembrane</keyword>
<evidence type="ECO:0000256" key="1">
    <source>
        <dbReference type="SAM" id="Phobius"/>
    </source>
</evidence>
<keyword evidence="1" id="KW-1133">Transmembrane helix</keyword>